<dbReference type="EMBL" id="VSRR010008315">
    <property type="protein sequence ID" value="MPC48500.1"/>
    <property type="molecule type" value="Genomic_DNA"/>
</dbReference>
<protein>
    <submittedName>
        <fullName evidence="1">Uncharacterized protein</fullName>
    </submittedName>
</protein>
<dbReference type="Proteomes" id="UP000324222">
    <property type="component" value="Unassembled WGS sequence"/>
</dbReference>
<accession>A0A5B7FLD3</accession>
<sequence length="81" mass="9485">MSKVWRKTHTTHWNAGVQHYPARRGVEAQWCRKQTPLNPHCHQVNAKHTSHPRLYSRAPRRYRCTCCTPSIDLKPLSAARL</sequence>
<organism evidence="1 2">
    <name type="scientific">Portunus trituberculatus</name>
    <name type="common">Swimming crab</name>
    <name type="synonym">Neptunus trituberculatus</name>
    <dbReference type="NCBI Taxonomy" id="210409"/>
    <lineage>
        <taxon>Eukaryota</taxon>
        <taxon>Metazoa</taxon>
        <taxon>Ecdysozoa</taxon>
        <taxon>Arthropoda</taxon>
        <taxon>Crustacea</taxon>
        <taxon>Multicrustacea</taxon>
        <taxon>Malacostraca</taxon>
        <taxon>Eumalacostraca</taxon>
        <taxon>Eucarida</taxon>
        <taxon>Decapoda</taxon>
        <taxon>Pleocyemata</taxon>
        <taxon>Brachyura</taxon>
        <taxon>Eubrachyura</taxon>
        <taxon>Portunoidea</taxon>
        <taxon>Portunidae</taxon>
        <taxon>Portuninae</taxon>
        <taxon>Portunus</taxon>
    </lineage>
</organism>
<proteinExistence type="predicted"/>
<reference evidence="1 2" key="1">
    <citation type="submission" date="2019-05" db="EMBL/GenBank/DDBJ databases">
        <title>Another draft genome of Portunus trituberculatus and its Hox gene families provides insights of decapod evolution.</title>
        <authorList>
            <person name="Jeong J.-H."/>
            <person name="Song I."/>
            <person name="Kim S."/>
            <person name="Choi T."/>
            <person name="Kim D."/>
            <person name="Ryu S."/>
            <person name="Kim W."/>
        </authorList>
    </citation>
    <scope>NUCLEOTIDE SEQUENCE [LARGE SCALE GENOMIC DNA]</scope>
    <source>
        <tissue evidence="1">Muscle</tissue>
    </source>
</reference>
<name>A0A5B7FLD3_PORTR</name>
<keyword evidence="2" id="KW-1185">Reference proteome</keyword>
<gene>
    <name evidence="1" type="ORF">E2C01_042273</name>
</gene>
<evidence type="ECO:0000313" key="1">
    <source>
        <dbReference type="EMBL" id="MPC48500.1"/>
    </source>
</evidence>
<evidence type="ECO:0000313" key="2">
    <source>
        <dbReference type="Proteomes" id="UP000324222"/>
    </source>
</evidence>
<comment type="caution">
    <text evidence="1">The sequence shown here is derived from an EMBL/GenBank/DDBJ whole genome shotgun (WGS) entry which is preliminary data.</text>
</comment>
<dbReference type="AlphaFoldDB" id="A0A5B7FLD3"/>